<dbReference type="PROSITE" id="PS50106">
    <property type="entry name" value="PDZ"/>
    <property type="match status" value="1"/>
</dbReference>
<reference evidence="2 3" key="1">
    <citation type="journal article" date="2019" name="Mar. Drugs">
        <title>Comparative Genomics and CAZyme Genome Repertoires of Marine Zobellia amurskyensis KMM 3526(T) and Zobellia laminariae KMM 3676(T).</title>
        <authorList>
            <person name="Chernysheva N."/>
            <person name="Bystritskaya E."/>
            <person name="Stenkova A."/>
            <person name="Golovkin I."/>
            <person name="Nedashkovskaya O."/>
            <person name="Isaeva M."/>
        </authorList>
    </citation>
    <scope>NUCLEOTIDE SEQUENCE [LARGE SCALE GENOMIC DNA]</scope>
    <source>
        <strain evidence="2 3">KMM 3526</strain>
    </source>
</reference>
<dbReference type="SMART" id="SM00228">
    <property type="entry name" value="PDZ"/>
    <property type="match status" value="1"/>
</dbReference>
<dbReference type="SUPFAM" id="SSF50156">
    <property type="entry name" value="PDZ domain-like"/>
    <property type="match status" value="1"/>
</dbReference>
<feature type="domain" description="PDZ" evidence="1">
    <location>
        <begin position="708"/>
        <end position="780"/>
    </location>
</feature>
<evidence type="ECO:0000313" key="3">
    <source>
        <dbReference type="Proteomes" id="UP000540519"/>
    </source>
</evidence>
<dbReference type="InterPro" id="IPR036034">
    <property type="entry name" value="PDZ_sf"/>
</dbReference>
<dbReference type="PROSITE" id="PS51257">
    <property type="entry name" value="PROKAR_LIPOPROTEIN"/>
    <property type="match status" value="1"/>
</dbReference>
<dbReference type="Pfam" id="PF13229">
    <property type="entry name" value="Beta_helix"/>
    <property type="match status" value="1"/>
</dbReference>
<sequence>MQKLNKILFLVGFMVLLFSCTQEEKTIEIYVSKTEENDKADEVNYKTLEGAIQKASELKKDSPEAHIIINILPGTYYLSKPITIPASLSNLTIKGSGASEVTLKGAVPIQLNWQKYEDHIYVANVDQTSGFDQFMVNGKPQILARYPNYDETVQYWQGFAEDVLSEERVTSWKNPVGAYFHALHGGRWGGFHFRITGLDTDGNPIFEGGHQNNRASEPHKEFRMVENVFEELDSPGEWYLNTKENKLYYWPLDGIDLNAAKLEVSVLKNLIQVVGTLDNPVKNITIEGLKFENSQRTFMDEYEPLLRSDWMIYRGGAVFFEGTENCKVTNNEFTNLGGNVILASKYNKNLEIKGNHIHDSGASAVSFIGDPSAVRSPAFTYKEFVSVTEMDTVSGPKNELYPRECLVEDNLIYRIGRIEKQTAGVQISMAMDITVRHNSIYDVPRAGINIGDGTWGGHILEYNDVFNTVLETSDHGSFNSWGRDRFWHPKRGVMDSLTDANPNMWKWDAVHTTIIRNNRFRCDHGWDIDLDDGSSNYHIYNNLLLNNGLKLREGFARVAENNIMVNNSLHPHVWFKNSQDVFRHNIVQKSYQDIRLDGWGKELDYNLFPNEVTMMKSRVYDRDLNSAYGDPLFKDPAHLNFSVLENSPAFKIGFKNFPMDKFGVQKPELKALAKTPEVPELKNESEKGTETTPVVTWLRNKLKNVSSKEEQSAYGLKTTQGVIILSVWAESPAVQNNGLKTGDVIIQANGEKVEGITDFFKVVLETKTQEKLDIIVVRNQSEHKLSIRTK</sequence>
<dbReference type="SUPFAM" id="SSF51126">
    <property type="entry name" value="Pectin lyase-like"/>
    <property type="match status" value="1"/>
</dbReference>
<dbReference type="InterPro" id="IPR006626">
    <property type="entry name" value="PbH1"/>
</dbReference>
<gene>
    <name evidence="2" type="ORF">D9O36_11540</name>
</gene>
<dbReference type="InterPro" id="IPR011050">
    <property type="entry name" value="Pectin_lyase_fold/virulence"/>
</dbReference>
<dbReference type="Gene3D" id="2.30.42.10">
    <property type="match status" value="1"/>
</dbReference>
<organism evidence="2 3">
    <name type="scientific">Zobellia amurskyensis</name>
    <dbReference type="NCBI Taxonomy" id="248905"/>
    <lineage>
        <taxon>Bacteria</taxon>
        <taxon>Pseudomonadati</taxon>
        <taxon>Bacteroidota</taxon>
        <taxon>Flavobacteriia</taxon>
        <taxon>Flavobacteriales</taxon>
        <taxon>Flavobacteriaceae</taxon>
        <taxon>Zobellia</taxon>
    </lineage>
</organism>
<dbReference type="SMART" id="SM00710">
    <property type="entry name" value="PbH1"/>
    <property type="match status" value="6"/>
</dbReference>
<dbReference type="InterPro" id="IPR039448">
    <property type="entry name" value="Beta_helix"/>
</dbReference>
<dbReference type="PANTHER" id="PTHR36453:SF1">
    <property type="entry name" value="RIGHT HANDED BETA HELIX DOMAIN-CONTAINING PROTEIN"/>
    <property type="match status" value="1"/>
</dbReference>
<comment type="caution">
    <text evidence="2">The sequence shown here is derived from an EMBL/GenBank/DDBJ whole genome shotgun (WGS) entry which is preliminary data.</text>
</comment>
<dbReference type="Proteomes" id="UP000540519">
    <property type="component" value="Unassembled WGS sequence"/>
</dbReference>
<dbReference type="InterPro" id="IPR012334">
    <property type="entry name" value="Pectin_lyas_fold"/>
</dbReference>
<evidence type="ECO:0000313" key="2">
    <source>
        <dbReference type="EMBL" id="MUH36475.1"/>
    </source>
</evidence>
<name>A0A7X2ZU72_9FLAO</name>
<proteinExistence type="predicted"/>
<protein>
    <submittedName>
        <fullName evidence="2">PDZ domain-containing protein</fullName>
    </submittedName>
</protein>
<keyword evidence="3" id="KW-1185">Reference proteome</keyword>
<accession>A0A7X2ZU72</accession>
<evidence type="ECO:0000259" key="1">
    <source>
        <dbReference type="PROSITE" id="PS50106"/>
    </source>
</evidence>
<dbReference type="Pfam" id="PF13180">
    <property type="entry name" value="PDZ_2"/>
    <property type="match status" value="1"/>
</dbReference>
<dbReference type="InterPro" id="IPR001478">
    <property type="entry name" value="PDZ"/>
</dbReference>
<dbReference type="OrthoDB" id="9808066at2"/>
<dbReference type="AlphaFoldDB" id="A0A7X2ZU72"/>
<dbReference type="PANTHER" id="PTHR36453">
    <property type="entry name" value="SECRETED PROTEIN-RELATED"/>
    <property type="match status" value="1"/>
</dbReference>
<dbReference type="Gene3D" id="2.160.20.10">
    <property type="entry name" value="Single-stranded right-handed beta-helix, Pectin lyase-like"/>
    <property type="match status" value="2"/>
</dbReference>
<dbReference type="EMBL" id="RCNR01000019">
    <property type="protein sequence ID" value="MUH36475.1"/>
    <property type="molecule type" value="Genomic_DNA"/>
</dbReference>
<dbReference type="RefSeq" id="WP_155600024.1">
    <property type="nucleotide sequence ID" value="NZ_RCNR01000019.1"/>
</dbReference>